<accession>A0ABM8VYH6</accession>
<feature type="region of interest" description="Disordered" evidence="1">
    <location>
        <begin position="235"/>
        <end position="266"/>
    </location>
</feature>
<feature type="compositionally biased region" description="Acidic residues" evidence="1">
    <location>
        <begin position="246"/>
        <end position="264"/>
    </location>
</feature>
<organism evidence="2 3">
    <name type="scientific">Gigaspora margarita</name>
    <dbReference type="NCBI Taxonomy" id="4874"/>
    <lineage>
        <taxon>Eukaryota</taxon>
        <taxon>Fungi</taxon>
        <taxon>Fungi incertae sedis</taxon>
        <taxon>Mucoromycota</taxon>
        <taxon>Glomeromycotina</taxon>
        <taxon>Glomeromycetes</taxon>
        <taxon>Diversisporales</taxon>
        <taxon>Gigasporaceae</taxon>
        <taxon>Gigaspora</taxon>
    </lineage>
</organism>
<keyword evidence="3" id="KW-1185">Reference proteome</keyword>
<dbReference type="EMBL" id="CAJVQB010000267">
    <property type="protein sequence ID" value="CAG8478750.1"/>
    <property type="molecule type" value="Genomic_DNA"/>
</dbReference>
<evidence type="ECO:0000313" key="2">
    <source>
        <dbReference type="EMBL" id="CAG8478750.1"/>
    </source>
</evidence>
<gene>
    <name evidence="2" type="ORF">GMARGA_LOCUS1134</name>
</gene>
<dbReference type="Proteomes" id="UP000789901">
    <property type="component" value="Unassembled WGS sequence"/>
</dbReference>
<evidence type="ECO:0000313" key="3">
    <source>
        <dbReference type="Proteomes" id="UP000789901"/>
    </source>
</evidence>
<name>A0ABM8VYH6_GIGMA</name>
<sequence>MSQEVDYDTFPKDFLALLIKLKYKCANNVGDIESITFKSNGDVTVKRNVANLLSSDNRKSCLRGYWGKYDITCTIPKSEIDANLLEINENGCFKCTSKKLSKKSISFIELSNNKTRIQKPKNNKRKADDLTDDESNKSLEINTKILKQILDEIDHEIGKDKNNDEKWEFINTRLENVFGHSNILKLPNNDDKKKYLSWISALRLWDGARDYPIKQWVKKAEKAFGPFETKTLSGPSSRKKFKNDIESDENVDDSIDTESVENEVDNTNNERKRMDRIISELLTLQVTRQSSITHQTPQTERQSMLNNIKGLITAAKWKHFLNLDLAYKALKKVINQEPEDNESIVKFKDKKENSVPLGKGACAKKGSLYKLRYTPDCFKEMNQEEFDYFLQKISGNDNLKFDIDDINETDNE</sequence>
<protein>
    <submittedName>
        <fullName evidence="2">19777_t:CDS:1</fullName>
    </submittedName>
</protein>
<comment type="caution">
    <text evidence="2">The sequence shown here is derived from an EMBL/GenBank/DDBJ whole genome shotgun (WGS) entry which is preliminary data.</text>
</comment>
<evidence type="ECO:0000256" key="1">
    <source>
        <dbReference type="SAM" id="MobiDB-lite"/>
    </source>
</evidence>
<reference evidence="2 3" key="1">
    <citation type="submission" date="2021-06" db="EMBL/GenBank/DDBJ databases">
        <authorList>
            <person name="Kallberg Y."/>
            <person name="Tangrot J."/>
            <person name="Rosling A."/>
        </authorList>
    </citation>
    <scope>NUCLEOTIDE SEQUENCE [LARGE SCALE GENOMIC DNA]</scope>
    <source>
        <strain evidence="2 3">120-4 pot B 10/14</strain>
    </source>
</reference>
<proteinExistence type="predicted"/>